<feature type="region of interest" description="Disordered" evidence="6">
    <location>
        <begin position="355"/>
        <end position="384"/>
    </location>
</feature>
<protein>
    <recommendedName>
        <fullName evidence="7">MBD domain-containing protein</fullName>
    </recommendedName>
</protein>
<feature type="compositionally biased region" description="Polar residues" evidence="6">
    <location>
        <begin position="294"/>
        <end position="303"/>
    </location>
</feature>
<evidence type="ECO:0000259" key="7">
    <source>
        <dbReference type="PROSITE" id="PS50982"/>
    </source>
</evidence>
<dbReference type="GO" id="GO:0005634">
    <property type="term" value="C:nucleus"/>
    <property type="evidence" value="ECO:0007669"/>
    <property type="project" value="UniProtKB-SubCell"/>
</dbReference>
<dbReference type="Pfam" id="PF01429">
    <property type="entry name" value="MBD"/>
    <property type="match status" value="1"/>
</dbReference>
<dbReference type="SUPFAM" id="SSF54171">
    <property type="entry name" value="DNA-binding domain"/>
    <property type="match status" value="1"/>
</dbReference>
<feature type="compositionally biased region" description="Polar residues" evidence="6">
    <location>
        <begin position="183"/>
        <end position="202"/>
    </location>
</feature>
<feature type="compositionally biased region" description="Basic and acidic residues" evidence="6">
    <location>
        <begin position="311"/>
        <end position="330"/>
    </location>
</feature>
<sequence length="555" mass="61226">MSPVKSPEELSSPDARKQDKIVAEKDEAEELLPPGWRKEVKRRKTVSGSATKVDRYYTDPVTGYVFRSLKDAQRYIKTGELGRLAIKPKMTEKEEPSELKEQMDETLRQKQEPTDKPALASKRLAGIDIDAVLLPPSPPQTKTRQATRLAGLAVDAPSLPEAKTRQATRPAEGAVDAQPVPKTHQNSQLAEVAVDTSSSPPDTRTNQQTTRQTRSKIDASISSLSPAAPKTRQAVRQAGIKIDSPPPDSKTRQAKRVSGSSNNASPASQQQPKTRRVTRQAGIKINSPPPSPPDSRTNRQATRTRLVKSATPKENDKKIEAEKIADRHNQIADLNANPNHNQENLISMAPLYQESNEKQEPHEEHDKKPPHEDQPPPPVVIPPMSLEKHELPTVSNPIPQASDSYGNDMKPDSSINFSMNDLWTDPCIEFAVKTLTGAIPVTDLNKVENLTAPLQVPLEEIWTDPCIEFAVKTLTGAIPVGEDDHMPHRSASSINPQGLHQFSSHDVSMNFCQTDVVSKHYETGHKNKQQDSVFPTLGNGGKFVNGQSSRSRFFQ</sequence>
<dbReference type="PANTHER" id="PTHR34067">
    <property type="entry name" value="OS04G0193200 PROTEIN"/>
    <property type="match status" value="1"/>
</dbReference>
<dbReference type="InterPro" id="IPR016177">
    <property type="entry name" value="DNA-bd_dom_sf"/>
</dbReference>
<evidence type="ECO:0000256" key="4">
    <source>
        <dbReference type="ARBA" id="ARBA00023163"/>
    </source>
</evidence>
<gene>
    <name evidence="8" type="ORF">E3N88_22620</name>
</gene>
<name>A0A5N6NC19_9ASTR</name>
<evidence type="ECO:0000256" key="2">
    <source>
        <dbReference type="ARBA" id="ARBA00023015"/>
    </source>
</evidence>
<feature type="domain" description="MBD" evidence="7">
    <location>
        <begin position="22"/>
        <end position="97"/>
    </location>
</feature>
<keyword evidence="4" id="KW-0804">Transcription</keyword>
<feature type="region of interest" description="Disordered" evidence="6">
    <location>
        <begin position="89"/>
        <end position="341"/>
    </location>
</feature>
<dbReference type="Gene3D" id="3.30.890.10">
    <property type="entry name" value="Methyl-cpg-binding Protein 2, Chain A"/>
    <property type="match status" value="1"/>
</dbReference>
<keyword evidence="9" id="KW-1185">Reference proteome</keyword>
<evidence type="ECO:0000313" key="9">
    <source>
        <dbReference type="Proteomes" id="UP000326396"/>
    </source>
</evidence>
<evidence type="ECO:0000256" key="1">
    <source>
        <dbReference type="ARBA" id="ARBA00004123"/>
    </source>
</evidence>
<dbReference type="PROSITE" id="PS50982">
    <property type="entry name" value="MBD"/>
    <property type="match status" value="1"/>
</dbReference>
<reference evidence="8 9" key="1">
    <citation type="submission" date="2019-05" db="EMBL/GenBank/DDBJ databases">
        <title>Mikania micrantha, genome provides insights into the molecular mechanism of rapid growth.</title>
        <authorList>
            <person name="Liu B."/>
        </authorList>
    </citation>
    <scope>NUCLEOTIDE SEQUENCE [LARGE SCALE GENOMIC DNA]</scope>
    <source>
        <strain evidence="8">NLD-2019</strain>
        <tissue evidence="8">Leaf</tissue>
    </source>
</reference>
<feature type="compositionally biased region" description="Low complexity" evidence="6">
    <location>
        <begin position="203"/>
        <end position="212"/>
    </location>
</feature>
<evidence type="ECO:0000256" key="6">
    <source>
        <dbReference type="SAM" id="MobiDB-lite"/>
    </source>
</evidence>
<evidence type="ECO:0000256" key="5">
    <source>
        <dbReference type="ARBA" id="ARBA00023242"/>
    </source>
</evidence>
<keyword evidence="5" id="KW-0539">Nucleus</keyword>
<feature type="region of interest" description="Disordered" evidence="6">
    <location>
        <begin position="1"/>
        <end position="30"/>
    </location>
</feature>
<feature type="compositionally biased region" description="Low complexity" evidence="6">
    <location>
        <begin position="260"/>
        <end position="272"/>
    </location>
</feature>
<comment type="subcellular location">
    <subcellularLocation>
        <location evidence="1">Nucleus</location>
    </subcellularLocation>
</comment>
<keyword evidence="3" id="KW-0238">DNA-binding</keyword>
<feature type="compositionally biased region" description="Basic and acidic residues" evidence="6">
    <location>
        <begin position="14"/>
        <end position="25"/>
    </location>
</feature>
<dbReference type="OrthoDB" id="10072024at2759"/>
<dbReference type="Proteomes" id="UP000326396">
    <property type="component" value="Linkage Group LG2"/>
</dbReference>
<feature type="compositionally biased region" description="Basic and acidic residues" evidence="6">
    <location>
        <begin position="355"/>
        <end position="374"/>
    </location>
</feature>
<dbReference type="EMBL" id="SZYD01000012">
    <property type="protein sequence ID" value="KAD4585019.1"/>
    <property type="molecule type" value="Genomic_DNA"/>
</dbReference>
<organism evidence="8 9">
    <name type="scientific">Mikania micrantha</name>
    <name type="common">bitter vine</name>
    <dbReference type="NCBI Taxonomy" id="192012"/>
    <lineage>
        <taxon>Eukaryota</taxon>
        <taxon>Viridiplantae</taxon>
        <taxon>Streptophyta</taxon>
        <taxon>Embryophyta</taxon>
        <taxon>Tracheophyta</taxon>
        <taxon>Spermatophyta</taxon>
        <taxon>Magnoliopsida</taxon>
        <taxon>eudicotyledons</taxon>
        <taxon>Gunneridae</taxon>
        <taxon>Pentapetalae</taxon>
        <taxon>asterids</taxon>
        <taxon>campanulids</taxon>
        <taxon>Asterales</taxon>
        <taxon>Asteraceae</taxon>
        <taxon>Asteroideae</taxon>
        <taxon>Heliantheae alliance</taxon>
        <taxon>Eupatorieae</taxon>
        <taxon>Mikania</taxon>
    </lineage>
</organism>
<dbReference type="InterPro" id="IPR038945">
    <property type="entry name" value="MBD13-like"/>
</dbReference>
<evidence type="ECO:0000313" key="8">
    <source>
        <dbReference type="EMBL" id="KAD4585019.1"/>
    </source>
</evidence>
<accession>A0A5N6NC19</accession>
<dbReference type="PANTHER" id="PTHR34067:SF20">
    <property type="entry name" value="OS08G0206700 PROTEIN"/>
    <property type="match status" value="1"/>
</dbReference>
<proteinExistence type="predicted"/>
<keyword evidence="2" id="KW-0805">Transcription regulation</keyword>
<dbReference type="GO" id="GO:0003677">
    <property type="term" value="F:DNA binding"/>
    <property type="evidence" value="ECO:0007669"/>
    <property type="project" value="UniProtKB-KW"/>
</dbReference>
<feature type="compositionally biased region" description="Basic and acidic residues" evidence="6">
    <location>
        <begin position="89"/>
        <end position="115"/>
    </location>
</feature>
<dbReference type="InterPro" id="IPR001739">
    <property type="entry name" value="Methyl_CpG_DNA-bd"/>
</dbReference>
<evidence type="ECO:0000256" key="3">
    <source>
        <dbReference type="ARBA" id="ARBA00023125"/>
    </source>
</evidence>
<feature type="compositionally biased region" description="Polar residues" evidence="6">
    <location>
        <begin position="545"/>
        <end position="555"/>
    </location>
</feature>
<feature type="region of interest" description="Disordered" evidence="6">
    <location>
        <begin position="523"/>
        <end position="555"/>
    </location>
</feature>
<comment type="caution">
    <text evidence="8">The sequence shown here is derived from an EMBL/GenBank/DDBJ whole genome shotgun (WGS) entry which is preliminary data.</text>
</comment>
<dbReference type="AlphaFoldDB" id="A0A5N6NC19"/>